<evidence type="ECO:0000256" key="3">
    <source>
        <dbReference type="ARBA" id="ARBA00010441"/>
    </source>
</evidence>
<dbReference type="InterPro" id="IPR000462">
    <property type="entry name" value="CDP-OH_P_trans"/>
</dbReference>
<dbReference type="EC" id="2.7.8.5" evidence="4"/>
<dbReference type="GO" id="GO:0046474">
    <property type="term" value="P:glycerophospholipid biosynthetic process"/>
    <property type="evidence" value="ECO:0007669"/>
    <property type="project" value="TreeGrafter"/>
</dbReference>
<dbReference type="Pfam" id="PF01066">
    <property type="entry name" value="CDP-OH_P_transf"/>
    <property type="match status" value="1"/>
</dbReference>
<keyword evidence="12" id="KW-1208">Phospholipid metabolism</keyword>
<dbReference type="GO" id="GO:0008444">
    <property type="term" value="F:CDP-diacylglycerol-glycerol-3-phosphate 3-phosphatidyltransferase activity"/>
    <property type="evidence" value="ECO:0007669"/>
    <property type="project" value="UniProtKB-EC"/>
</dbReference>
<keyword evidence="9" id="KW-0443">Lipid metabolism</keyword>
<reference evidence="15" key="1">
    <citation type="submission" date="2019-02" db="EMBL/GenBank/DDBJ databases">
        <authorList>
            <person name="Gruber-Vodicka R. H."/>
            <person name="Seah K. B. B."/>
        </authorList>
    </citation>
    <scope>NUCLEOTIDE SEQUENCE</scope>
    <source>
        <strain evidence="16">BECK_DK161</strain>
        <strain evidence="15">BECK_DK47</strain>
    </source>
</reference>
<evidence type="ECO:0000256" key="13">
    <source>
        <dbReference type="ARBA" id="ARBA00048586"/>
    </source>
</evidence>
<name>A0A450RTB0_9GAMM</name>
<accession>A0A450RTB0</accession>
<organism evidence="15">
    <name type="scientific">Candidatus Kentrum sp. DK</name>
    <dbReference type="NCBI Taxonomy" id="2126562"/>
    <lineage>
        <taxon>Bacteria</taxon>
        <taxon>Pseudomonadati</taxon>
        <taxon>Pseudomonadota</taxon>
        <taxon>Gammaproteobacteria</taxon>
        <taxon>Candidatus Kentrum</taxon>
    </lineage>
</organism>
<dbReference type="AlphaFoldDB" id="A0A450RTB0"/>
<comment type="subcellular location">
    <subcellularLocation>
        <location evidence="1">Membrane</location>
        <topology evidence="1">Multi-pass membrane protein</topology>
    </subcellularLocation>
</comment>
<evidence type="ECO:0000256" key="12">
    <source>
        <dbReference type="ARBA" id="ARBA00023264"/>
    </source>
</evidence>
<gene>
    <name evidence="15" type="ORF">BECKDK2373B_GA0170837_10018</name>
    <name evidence="16" type="ORF">BECKDK2373C_GA0170839_101117</name>
</gene>
<evidence type="ECO:0000256" key="14">
    <source>
        <dbReference type="SAM" id="Phobius"/>
    </source>
</evidence>
<evidence type="ECO:0000256" key="10">
    <source>
        <dbReference type="ARBA" id="ARBA00023136"/>
    </source>
</evidence>
<feature type="transmembrane region" description="Helical" evidence="14">
    <location>
        <begin position="71"/>
        <end position="96"/>
    </location>
</feature>
<feature type="transmembrane region" description="Helical" evidence="14">
    <location>
        <begin position="30"/>
        <end position="50"/>
    </location>
</feature>
<evidence type="ECO:0000256" key="1">
    <source>
        <dbReference type="ARBA" id="ARBA00004141"/>
    </source>
</evidence>
<protein>
    <recommendedName>
        <fullName evidence="5">CDP-diacylglycerol--glycerol-3-phosphate 3-phosphatidyltransferase</fullName>
        <ecNumber evidence="4">2.7.8.5</ecNumber>
    </recommendedName>
</protein>
<evidence type="ECO:0000256" key="9">
    <source>
        <dbReference type="ARBA" id="ARBA00023098"/>
    </source>
</evidence>
<comment type="pathway">
    <text evidence="2">Phospholipid metabolism; phosphatidylglycerol biosynthesis; phosphatidylglycerol from CDP-diacylglycerol: step 1/2.</text>
</comment>
<evidence type="ECO:0000313" key="16">
    <source>
        <dbReference type="EMBL" id="VFJ45423.1"/>
    </source>
</evidence>
<dbReference type="Gene3D" id="1.20.120.1760">
    <property type="match status" value="1"/>
</dbReference>
<evidence type="ECO:0000256" key="11">
    <source>
        <dbReference type="ARBA" id="ARBA00023209"/>
    </source>
</evidence>
<evidence type="ECO:0000256" key="4">
    <source>
        <dbReference type="ARBA" id="ARBA00013170"/>
    </source>
</evidence>
<proteinExistence type="inferred from homology"/>
<dbReference type="InterPro" id="IPR050324">
    <property type="entry name" value="CDP-alcohol_PTase-I"/>
</dbReference>
<evidence type="ECO:0000313" key="15">
    <source>
        <dbReference type="EMBL" id="VFJ42383.1"/>
    </source>
</evidence>
<evidence type="ECO:0000256" key="5">
    <source>
        <dbReference type="ARBA" id="ARBA00014944"/>
    </source>
</evidence>
<dbReference type="GO" id="GO:0016020">
    <property type="term" value="C:membrane"/>
    <property type="evidence" value="ECO:0007669"/>
    <property type="project" value="UniProtKB-SubCell"/>
</dbReference>
<feature type="transmembrane region" description="Helical" evidence="14">
    <location>
        <begin position="152"/>
        <end position="171"/>
    </location>
</feature>
<comment type="catalytic activity">
    <reaction evidence="13">
        <text>a CDP-1,2-diacyl-sn-glycerol + sn-glycerol 3-phosphate = a 1,2-diacyl-sn-glycero-3-phospho-(1'-sn-glycero-3'-phosphate) + CMP + H(+)</text>
        <dbReference type="Rhea" id="RHEA:12593"/>
        <dbReference type="ChEBI" id="CHEBI:15378"/>
        <dbReference type="ChEBI" id="CHEBI:57597"/>
        <dbReference type="ChEBI" id="CHEBI:58332"/>
        <dbReference type="ChEBI" id="CHEBI:60110"/>
        <dbReference type="ChEBI" id="CHEBI:60377"/>
        <dbReference type="EC" id="2.7.8.5"/>
    </reaction>
</comment>
<evidence type="ECO:0000256" key="2">
    <source>
        <dbReference type="ARBA" id="ARBA00005042"/>
    </source>
</evidence>
<keyword evidence="8 14" id="KW-1133">Transmembrane helix</keyword>
<evidence type="ECO:0000256" key="7">
    <source>
        <dbReference type="ARBA" id="ARBA00022692"/>
    </source>
</evidence>
<keyword evidence="7 14" id="KW-0812">Transmembrane</keyword>
<keyword evidence="11" id="KW-0594">Phospholipid biosynthesis</keyword>
<dbReference type="EMBL" id="CAADEY010000011">
    <property type="protein sequence ID" value="VFJ45423.1"/>
    <property type="molecule type" value="Genomic_DNA"/>
</dbReference>
<keyword evidence="10 14" id="KW-0472">Membrane</keyword>
<dbReference type="EMBL" id="CAADEX010000001">
    <property type="protein sequence ID" value="VFJ42383.1"/>
    <property type="molecule type" value="Genomic_DNA"/>
</dbReference>
<evidence type="ECO:0000256" key="8">
    <source>
        <dbReference type="ARBA" id="ARBA00022989"/>
    </source>
</evidence>
<dbReference type="InterPro" id="IPR043130">
    <property type="entry name" value="CDP-OH_PTrfase_TM_dom"/>
</dbReference>
<evidence type="ECO:0000256" key="6">
    <source>
        <dbReference type="ARBA" id="ARBA00022516"/>
    </source>
</evidence>
<comment type="similarity">
    <text evidence="3">Belongs to the CDP-alcohol phosphatidyltransferase class-I family.</text>
</comment>
<feature type="transmembrane region" description="Helical" evidence="14">
    <location>
        <begin position="121"/>
        <end position="140"/>
    </location>
</feature>
<dbReference type="PANTHER" id="PTHR14269">
    <property type="entry name" value="CDP-DIACYLGLYCEROL--GLYCEROL-3-PHOSPHATE 3-PHOSPHATIDYLTRANSFERASE-RELATED"/>
    <property type="match status" value="1"/>
</dbReference>
<keyword evidence="6" id="KW-0444">Lipid biosynthesis</keyword>
<dbReference type="InterPro" id="IPR004570">
    <property type="entry name" value="Phosphatidylglycerol_P_synth"/>
</dbReference>
<dbReference type="PANTHER" id="PTHR14269:SF11">
    <property type="entry name" value="CDP-DIACYLGLYCEROL--GLYCEROL-3-PHOSPHATE 3-PHOSPHATIDYLTRANSFERASE"/>
    <property type="match status" value="1"/>
</dbReference>
<dbReference type="PIRSF" id="PIRSF000847">
    <property type="entry name" value="Phos_ph_gly_syn"/>
    <property type="match status" value="1"/>
</dbReference>
<sequence length="185" mass="20617">MAKHHIPNLITGLRLLLTPPVVLLLIFEEYWLALGIFFVAGISDGVDGFLAKRYGWKTRLGSVLDPLADKILLLATFITLGWLSLVPLWLVVLIILRDAAIVGWAAAYQALTQRLEVHPNLFSKINTVAQILLALSVMFFQEIDIPWSGLKTTLIILVLVTTLLSGTIYLIEWAKKTKEALTRDA</sequence>